<evidence type="ECO:0000313" key="2">
    <source>
        <dbReference type="EMBL" id="AOP19291.1"/>
    </source>
</evidence>
<dbReference type="SUPFAM" id="SSF55608">
    <property type="entry name" value="Homing endonucleases"/>
    <property type="match status" value="2"/>
</dbReference>
<geneLocation type="chloroplast" evidence="2"/>
<feature type="domain" description="Homing endonuclease LAGLIDADG" evidence="1">
    <location>
        <begin position="12"/>
        <end position="103"/>
    </location>
</feature>
<dbReference type="PANTHER" id="PTHR36181:SF2">
    <property type="entry name" value="INTRON-ENCODED ENDONUCLEASE AI3-RELATED"/>
    <property type="match status" value="1"/>
</dbReference>
<dbReference type="InterPro" id="IPR004860">
    <property type="entry name" value="LAGLIDADG_dom"/>
</dbReference>
<proteinExistence type="predicted"/>
<dbReference type="InterPro" id="IPR051289">
    <property type="entry name" value="LAGLIDADG_Endonuclease"/>
</dbReference>
<sequence length="273" mass="33200">MLNNQTEYQWVVGFIDGDGFLDLQRTKSHNVFYYKPVLAITQKHFQILYKIRHILKIGRISKRPDGYYHYRVQSQKLFHIHLIPIFKKYPFLSNKRLQFKLIIRCLKILKNYSGRDLQKQNCLNQYNRWIKKVRHWPIQKPNAISAPWFVGFFESEGCISVQQVSQSFRFVIKITQSERALLIAIQDFLHIGRINKERQNIYYWGISRRKDLPKLISIFRKYPLKSEKSIQWKKFLKLIRIEKIFKKLPEGEEARPRKVHQRFQRLLLYFKKN</sequence>
<dbReference type="GO" id="GO:0005739">
    <property type="term" value="C:mitochondrion"/>
    <property type="evidence" value="ECO:0007669"/>
    <property type="project" value="UniProtKB-ARBA"/>
</dbReference>
<evidence type="ECO:0000259" key="1">
    <source>
        <dbReference type="Pfam" id="PF00961"/>
    </source>
</evidence>
<accession>A0A1C9JBS3</accession>
<dbReference type="AlphaFoldDB" id="A0A1C9JBS3"/>
<dbReference type="Pfam" id="PF00961">
    <property type="entry name" value="LAGLIDADG_1"/>
    <property type="match status" value="2"/>
</dbReference>
<keyword evidence="2" id="KW-0150">Chloroplast</keyword>
<dbReference type="PANTHER" id="PTHR36181">
    <property type="entry name" value="INTRON-ENCODED ENDONUCLEASE AI3-RELATED"/>
    <property type="match status" value="1"/>
</dbReference>
<organism evidence="2">
    <name type="scientific">Caulerpa cliftonii</name>
    <dbReference type="NCBI Taxonomy" id="1004391"/>
    <lineage>
        <taxon>Eukaryota</taxon>
        <taxon>Viridiplantae</taxon>
        <taxon>Chlorophyta</taxon>
        <taxon>core chlorophytes</taxon>
        <taxon>Ulvophyceae</taxon>
        <taxon>TCBD clade</taxon>
        <taxon>Bryopsidales</taxon>
        <taxon>Halimedineae</taxon>
        <taxon>Caulerpaceae</taxon>
        <taxon>Caulerpa</taxon>
    </lineage>
</organism>
<reference evidence="2" key="1">
    <citation type="journal article" date="2016" name="Genome Biol. Evol.">
        <title>Evolutionary Dynamics of Chloroplast Genomes in Low Light: A Case Study of the Endolithic Green Alga Ostreobium quekettii.</title>
        <authorList>
            <person name="R Marcelino V."/>
            <person name="Cremen M.C."/>
            <person name="Jackson C.J."/>
            <person name="Larkum A.A."/>
            <person name="Verbruggen H."/>
        </authorList>
    </citation>
    <scope>NUCLEOTIDE SEQUENCE</scope>
</reference>
<dbReference type="RefSeq" id="YP_009306387.1">
    <property type="nucleotide sequence ID" value="NC_031368.1"/>
</dbReference>
<dbReference type="GeneID" id="29288796"/>
<dbReference type="GO" id="GO:0004519">
    <property type="term" value="F:endonuclease activity"/>
    <property type="evidence" value="ECO:0007669"/>
    <property type="project" value="InterPro"/>
</dbReference>
<dbReference type="InterPro" id="IPR027434">
    <property type="entry name" value="Homing_endonucl"/>
</dbReference>
<keyword evidence="2" id="KW-0934">Plastid</keyword>
<gene>
    <name evidence="2" type="primary">orf273</name>
</gene>
<name>A0A1C9JBS3_9CHLO</name>
<feature type="domain" description="Homing endonuclease LAGLIDADG" evidence="1">
    <location>
        <begin position="150"/>
        <end position="238"/>
    </location>
</feature>
<reference evidence="2" key="2">
    <citation type="submission" date="2016-08" db="EMBL/GenBank/DDBJ databases">
        <authorList>
            <person name="Seilhamer J.J."/>
        </authorList>
    </citation>
    <scope>NUCLEOTIDE SEQUENCE</scope>
</reference>
<dbReference type="EMBL" id="KX808498">
    <property type="protein sequence ID" value="AOP19291.1"/>
    <property type="molecule type" value="Genomic_DNA"/>
</dbReference>
<dbReference type="Gene3D" id="3.10.28.10">
    <property type="entry name" value="Homing endonucleases"/>
    <property type="match status" value="2"/>
</dbReference>
<protein>
    <recommendedName>
        <fullName evidence="1">Homing endonuclease LAGLIDADG domain-containing protein</fullName>
    </recommendedName>
</protein>